<dbReference type="InterPro" id="IPR036249">
    <property type="entry name" value="Thioredoxin-like_sf"/>
</dbReference>
<feature type="domain" description="Thioredoxin" evidence="8">
    <location>
        <begin position="270"/>
        <end position="418"/>
    </location>
</feature>
<proteinExistence type="predicted"/>
<feature type="transmembrane region" description="Helical" evidence="7">
    <location>
        <begin position="6"/>
        <end position="34"/>
    </location>
</feature>
<evidence type="ECO:0000313" key="10">
    <source>
        <dbReference type="Proteomes" id="UP000250006"/>
    </source>
</evidence>
<dbReference type="InterPro" id="IPR003834">
    <property type="entry name" value="Cyt_c_assmbl_TM_dom"/>
</dbReference>
<comment type="caution">
    <text evidence="9">The sequence shown here is derived from an EMBL/GenBank/DDBJ whole genome shotgun (WGS) entry which is preliminary data.</text>
</comment>
<evidence type="ECO:0000256" key="4">
    <source>
        <dbReference type="ARBA" id="ARBA00022989"/>
    </source>
</evidence>
<feature type="compositionally biased region" description="Polar residues" evidence="6">
    <location>
        <begin position="252"/>
        <end position="261"/>
    </location>
</feature>
<dbReference type="PANTHER" id="PTHR42852:SF13">
    <property type="entry name" value="PROTEIN DIPZ"/>
    <property type="match status" value="1"/>
</dbReference>
<feature type="transmembrane region" description="Helical" evidence="7">
    <location>
        <begin position="128"/>
        <end position="151"/>
    </location>
</feature>
<dbReference type="Pfam" id="PF02683">
    <property type="entry name" value="DsbD_TM"/>
    <property type="match status" value="1"/>
</dbReference>
<evidence type="ECO:0000256" key="2">
    <source>
        <dbReference type="ARBA" id="ARBA00022475"/>
    </source>
</evidence>
<reference evidence="9 10" key="1">
    <citation type="submission" date="2018-06" db="EMBL/GenBank/DDBJ databases">
        <authorList>
            <consortium name="Pathogen Informatics"/>
            <person name="Doyle S."/>
        </authorList>
    </citation>
    <scope>NUCLEOTIDE SEQUENCE [LARGE SCALE GENOMIC DNA]</scope>
    <source>
        <strain evidence="9 10">NCTC11535</strain>
    </source>
</reference>
<sequence>MTSLALIGLLGGLITGISPCILPVLPVILLSGGAQGARQQGAQSDAPAVSRWRPYLVVAGLVTSFTAITLLGSTLLSLLNLPQDVIRWTGVVLLALVGIGLVSSKVMGLLERPFSRIRSPKAQPSNGFALGLVLGTAFVPCAGPVLAAVAVAGSTGKIGPDTLVLAISFALGTAIPLLAFSLAGRGLVERLNALRSRQRGIRVAAGVSMLALSLGLVLDLPTVLQRAVPDYTASFQAQSDRALQQARKDSSKPASQTQSRDQCVDGAENLAQCGPLPEIKEAVAWLNTSGEQPLSSADRAGKVTLVDFWTYGCLNCQRSIPGIQKLHETYKEAGLQVIGVHSPEFAYEKELDGVRGGAKRLGITFPVAVDSELATWQNFDNHYWPAHYLADNHGQLRHVSYGEGGKQTLERLVRELLKEANPSVTLPAPVFAEA</sequence>
<dbReference type="InterPro" id="IPR050553">
    <property type="entry name" value="Thioredoxin_ResA/DsbE_sf"/>
</dbReference>
<comment type="subcellular location">
    <subcellularLocation>
        <location evidence="1">Cell membrane</location>
        <topology evidence="1">Multi-pass membrane protein</topology>
    </subcellularLocation>
</comment>
<dbReference type="SUPFAM" id="SSF52833">
    <property type="entry name" value="Thioredoxin-like"/>
    <property type="match status" value="1"/>
</dbReference>
<protein>
    <submittedName>
        <fullName evidence="9">Thiol-disulfide oxidoreductase</fullName>
    </submittedName>
</protein>
<keyword evidence="10" id="KW-1185">Reference proteome</keyword>
<dbReference type="EMBL" id="UAPQ01000006">
    <property type="protein sequence ID" value="SPT53352.1"/>
    <property type="molecule type" value="Genomic_DNA"/>
</dbReference>
<dbReference type="InterPro" id="IPR013766">
    <property type="entry name" value="Thioredoxin_domain"/>
</dbReference>
<evidence type="ECO:0000313" key="9">
    <source>
        <dbReference type="EMBL" id="SPT53352.1"/>
    </source>
</evidence>
<dbReference type="PANTHER" id="PTHR42852">
    <property type="entry name" value="THIOL:DISULFIDE INTERCHANGE PROTEIN DSBE"/>
    <property type="match status" value="1"/>
</dbReference>
<dbReference type="InterPro" id="IPR013740">
    <property type="entry name" value="Redoxin"/>
</dbReference>
<accession>A0ABY1VPI0</accession>
<keyword evidence="4 7" id="KW-1133">Transmembrane helix</keyword>
<keyword evidence="3 7" id="KW-0812">Transmembrane</keyword>
<dbReference type="Pfam" id="PF08534">
    <property type="entry name" value="Redoxin"/>
    <property type="match status" value="1"/>
</dbReference>
<evidence type="ECO:0000256" key="1">
    <source>
        <dbReference type="ARBA" id="ARBA00004651"/>
    </source>
</evidence>
<evidence type="ECO:0000256" key="3">
    <source>
        <dbReference type="ARBA" id="ARBA00022692"/>
    </source>
</evidence>
<feature type="transmembrane region" description="Helical" evidence="7">
    <location>
        <begin position="200"/>
        <end position="218"/>
    </location>
</feature>
<evidence type="ECO:0000259" key="8">
    <source>
        <dbReference type="PROSITE" id="PS51352"/>
    </source>
</evidence>
<dbReference type="PROSITE" id="PS51352">
    <property type="entry name" value="THIOREDOXIN_2"/>
    <property type="match status" value="1"/>
</dbReference>
<keyword evidence="5 7" id="KW-0472">Membrane</keyword>
<feature type="region of interest" description="Disordered" evidence="6">
    <location>
        <begin position="242"/>
        <end position="261"/>
    </location>
</feature>
<feature type="transmembrane region" description="Helical" evidence="7">
    <location>
        <begin position="163"/>
        <end position="188"/>
    </location>
</feature>
<feature type="transmembrane region" description="Helical" evidence="7">
    <location>
        <begin position="55"/>
        <end position="79"/>
    </location>
</feature>
<evidence type="ECO:0000256" key="5">
    <source>
        <dbReference type="ARBA" id="ARBA00023136"/>
    </source>
</evidence>
<evidence type="ECO:0000256" key="7">
    <source>
        <dbReference type="SAM" id="Phobius"/>
    </source>
</evidence>
<organism evidence="9 10">
    <name type="scientific">Actinomyces bovis</name>
    <dbReference type="NCBI Taxonomy" id="1658"/>
    <lineage>
        <taxon>Bacteria</taxon>
        <taxon>Bacillati</taxon>
        <taxon>Actinomycetota</taxon>
        <taxon>Actinomycetes</taxon>
        <taxon>Actinomycetales</taxon>
        <taxon>Actinomycetaceae</taxon>
        <taxon>Actinomyces</taxon>
    </lineage>
</organism>
<feature type="transmembrane region" description="Helical" evidence="7">
    <location>
        <begin position="85"/>
        <end position="107"/>
    </location>
</feature>
<keyword evidence="2" id="KW-1003">Cell membrane</keyword>
<dbReference type="Proteomes" id="UP000250006">
    <property type="component" value="Unassembled WGS sequence"/>
</dbReference>
<dbReference type="Gene3D" id="3.40.30.10">
    <property type="entry name" value="Glutaredoxin"/>
    <property type="match status" value="1"/>
</dbReference>
<evidence type="ECO:0000256" key="6">
    <source>
        <dbReference type="SAM" id="MobiDB-lite"/>
    </source>
</evidence>
<gene>
    <name evidence="9" type="primary">dipZ_2</name>
    <name evidence="9" type="ORF">NCTC11535_01015</name>
</gene>
<name>A0ABY1VPI0_9ACTO</name>